<keyword evidence="3" id="KW-0812">Transmembrane</keyword>
<dbReference type="EMBL" id="SJOL01005398">
    <property type="protein sequence ID" value="TGZ70405.1"/>
    <property type="molecule type" value="Genomic_DNA"/>
</dbReference>
<dbReference type="PROSITE" id="PS50026">
    <property type="entry name" value="EGF_3"/>
    <property type="match status" value="1"/>
</dbReference>
<evidence type="ECO:0000259" key="4">
    <source>
        <dbReference type="PROSITE" id="PS50026"/>
    </source>
</evidence>
<dbReference type="AlphaFoldDB" id="A0A4S2M2C2"/>
<feature type="region of interest" description="Disordered" evidence="2">
    <location>
        <begin position="168"/>
        <end position="192"/>
    </location>
</feature>
<sequence>MAMVHVPTYNNCPPSEEVYCLNGGDCFYQAEDPTVYICSCFMPYYGPRCEHKAANIEPPEEPPVASPKEVTDTVVKRSVDRAMTVTALVFIVITFLGLLLLAWYLSVRRRKDFAQWKTIRQSAAANPGPCLTVDRGVQVKTNGTCTNPTKPKSHADQFALIDQLKEAEEDVSQNNYPPSPTESIGPAEDDQLNKQEDEEIRELEAFAMMSKQKRGQQQVPHSSELPAATMKVRCSPLDEENGSLNKDTPESTLAVPPRKYEPHTMAKETEIKVRTNVEEGKRHSDYFTKLVTTVRSTVCSDSTTISKAKSDNIDVLSFGGPSSERTLSNPEKALAKRSPEAVCVSPTDSCSPYGRNYYHTLTHVGWSSHKSRECEPSQSPYVNAIDIQDLVGYGCNLQGAEHYYTMRPEPNHTFVTYTLNHRSNPTLSIHKGGNAHPNVVQKPLIVASQHDALLSELLNRGSPMNTDAQRASIQSPN</sequence>
<name>A0A4S2M2C2_OPIFE</name>
<keyword evidence="1" id="KW-0245">EGF-like domain</keyword>
<dbReference type="Proteomes" id="UP000308267">
    <property type="component" value="Unassembled WGS sequence"/>
</dbReference>
<accession>A0A4S2M2C2</accession>
<organism evidence="5 6">
    <name type="scientific">Opisthorchis felineus</name>
    <dbReference type="NCBI Taxonomy" id="147828"/>
    <lineage>
        <taxon>Eukaryota</taxon>
        <taxon>Metazoa</taxon>
        <taxon>Spiralia</taxon>
        <taxon>Lophotrochozoa</taxon>
        <taxon>Platyhelminthes</taxon>
        <taxon>Trematoda</taxon>
        <taxon>Digenea</taxon>
        <taxon>Opisthorchiida</taxon>
        <taxon>Opisthorchiata</taxon>
        <taxon>Opisthorchiidae</taxon>
        <taxon>Opisthorchis</taxon>
    </lineage>
</organism>
<comment type="caution">
    <text evidence="5">The sequence shown here is derived from an EMBL/GenBank/DDBJ whole genome shotgun (WGS) entry which is preliminary data.</text>
</comment>
<evidence type="ECO:0000313" key="5">
    <source>
        <dbReference type="EMBL" id="TGZ70405.1"/>
    </source>
</evidence>
<keyword evidence="3" id="KW-1133">Transmembrane helix</keyword>
<feature type="domain" description="EGF-like" evidence="4">
    <location>
        <begin position="8"/>
        <end position="50"/>
    </location>
</feature>
<dbReference type="Gene3D" id="2.10.25.10">
    <property type="entry name" value="Laminin"/>
    <property type="match status" value="1"/>
</dbReference>
<keyword evidence="3" id="KW-0472">Membrane</keyword>
<protein>
    <recommendedName>
        <fullName evidence="4">EGF-like domain-containing protein</fullName>
    </recommendedName>
</protein>
<keyword evidence="1" id="KW-1015">Disulfide bond</keyword>
<evidence type="ECO:0000256" key="1">
    <source>
        <dbReference type="PROSITE-ProRule" id="PRU00076"/>
    </source>
</evidence>
<reference evidence="5 6" key="1">
    <citation type="journal article" date="2019" name="BMC Genomics">
        <title>New insights from Opisthorchis felineus genome: update on genomics of the epidemiologically important liver flukes.</title>
        <authorList>
            <person name="Ershov N.I."/>
            <person name="Mordvinov V.A."/>
            <person name="Prokhortchouk E.B."/>
            <person name="Pakharukova M.Y."/>
            <person name="Gunbin K.V."/>
            <person name="Ustyantsev K."/>
            <person name="Genaev M.A."/>
            <person name="Blinov A.G."/>
            <person name="Mazur A."/>
            <person name="Boulygina E."/>
            <person name="Tsygankova S."/>
            <person name="Khrameeva E."/>
            <person name="Chekanov N."/>
            <person name="Fan G."/>
            <person name="Xiao A."/>
            <person name="Zhang H."/>
            <person name="Xu X."/>
            <person name="Yang H."/>
            <person name="Solovyev V."/>
            <person name="Lee S.M."/>
            <person name="Liu X."/>
            <person name="Afonnikov D.A."/>
            <person name="Skryabin K.G."/>
        </authorList>
    </citation>
    <scope>NUCLEOTIDE SEQUENCE [LARGE SCALE GENOMIC DNA]</scope>
    <source>
        <strain evidence="5">AK-0245</strain>
        <tissue evidence="5">Whole organism</tissue>
    </source>
</reference>
<keyword evidence="6" id="KW-1185">Reference proteome</keyword>
<dbReference type="InterPro" id="IPR000742">
    <property type="entry name" value="EGF"/>
</dbReference>
<feature type="transmembrane region" description="Helical" evidence="3">
    <location>
        <begin position="85"/>
        <end position="105"/>
    </location>
</feature>
<evidence type="ECO:0000313" key="6">
    <source>
        <dbReference type="Proteomes" id="UP000308267"/>
    </source>
</evidence>
<dbReference type="SUPFAM" id="SSF57196">
    <property type="entry name" value="EGF/Laminin"/>
    <property type="match status" value="1"/>
</dbReference>
<feature type="disulfide bond" evidence="1">
    <location>
        <begin position="40"/>
        <end position="49"/>
    </location>
</feature>
<dbReference type="PROSITE" id="PS00022">
    <property type="entry name" value="EGF_1"/>
    <property type="match status" value="1"/>
</dbReference>
<dbReference type="OrthoDB" id="6281767at2759"/>
<proteinExistence type="predicted"/>
<gene>
    <name evidence="5" type="ORF">CRM22_003215</name>
</gene>
<dbReference type="PROSITE" id="PS01186">
    <property type="entry name" value="EGF_2"/>
    <property type="match status" value="1"/>
</dbReference>
<evidence type="ECO:0000256" key="2">
    <source>
        <dbReference type="SAM" id="MobiDB-lite"/>
    </source>
</evidence>
<evidence type="ECO:0000256" key="3">
    <source>
        <dbReference type="SAM" id="Phobius"/>
    </source>
</evidence>
<comment type="caution">
    <text evidence="1">Lacks conserved residue(s) required for the propagation of feature annotation.</text>
</comment>